<dbReference type="GO" id="GO:0005525">
    <property type="term" value="F:GTP binding"/>
    <property type="evidence" value="ECO:0007669"/>
    <property type="project" value="InterPro"/>
</dbReference>
<dbReference type="InterPro" id="IPR013087">
    <property type="entry name" value="Znf_C2H2_type"/>
</dbReference>
<dbReference type="InterPro" id="IPR027417">
    <property type="entry name" value="P-loop_NTPase"/>
</dbReference>
<organism evidence="4 5">
    <name type="scientific">Zopfia rhizophila CBS 207.26</name>
    <dbReference type="NCBI Taxonomy" id="1314779"/>
    <lineage>
        <taxon>Eukaryota</taxon>
        <taxon>Fungi</taxon>
        <taxon>Dikarya</taxon>
        <taxon>Ascomycota</taxon>
        <taxon>Pezizomycotina</taxon>
        <taxon>Dothideomycetes</taxon>
        <taxon>Dothideomycetes incertae sedis</taxon>
        <taxon>Zopfiaceae</taxon>
        <taxon>Zopfia</taxon>
    </lineage>
</organism>
<feature type="domain" description="C2H2-type" evidence="3">
    <location>
        <begin position="373"/>
        <end position="397"/>
    </location>
</feature>
<evidence type="ECO:0000256" key="1">
    <source>
        <dbReference type="ARBA" id="ARBA00022741"/>
    </source>
</evidence>
<proteinExistence type="predicted"/>
<feature type="region of interest" description="Disordered" evidence="2">
    <location>
        <begin position="99"/>
        <end position="121"/>
    </location>
</feature>
<keyword evidence="1" id="KW-0547">Nucleotide-binding</keyword>
<protein>
    <recommendedName>
        <fullName evidence="3">C2H2-type domain-containing protein</fullName>
    </recommendedName>
</protein>
<feature type="domain" description="C2H2-type" evidence="3">
    <location>
        <begin position="343"/>
        <end position="369"/>
    </location>
</feature>
<accession>A0A6A6EVD1</accession>
<dbReference type="PANTHER" id="PTHR35391">
    <property type="entry name" value="C2H2-TYPE DOMAIN-CONTAINING PROTEIN-RELATED"/>
    <property type="match status" value="1"/>
</dbReference>
<evidence type="ECO:0000259" key="3">
    <source>
        <dbReference type="SMART" id="SM00355"/>
    </source>
</evidence>
<dbReference type="EMBL" id="ML994613">
    <property type="protein sequence ID" value="KAF2193836.1"/>
    <property type="molecule type" value="Genomic_DNA"/>
</dbReference>
<dbReference type="PANTHER" id="PTHR35391:SF7">
    <property type="entry name" value="C2H2-TYPE DOMAIN-CONTAINING PROTEIN"/>
    <property type="match status" value="1"/>
</dbReference>
<keyword evidence="5" id="KW-1185">Reference proteome</keyword>
<gene>
    <name evidence="4" type="ORF">K469DRAFT_712676</name>
</gene>
<dbReference type="Proteomes" id="UP000800200">
    <property type="component" value="Unassembled WGS sequence"/>
</dbReference>
<dbReference type="OrthoDB" id="6133115at2759"/>
<evidence type="ECO:0000313" key="4">
    <source>
        <dbReference type="EMBL" id="KAF2193836.1"/>
    </source>
</evidence>
<dbReference type="CDD" id="cd00882">
    <property type="entry name" value="Ras_like_GTPase"/>
    <property type="match status" value="1"/>
</dbReference>
<dbReference type="Gene3D" id="3.40.50.300">
    <property type="entry name" value="P-loop containing nucleotide triphosphate hydrolases"/>
    <property type="match status" value="1"/>
</dbReference>
<dbReference type="Pfam" id="PF26082">
    <property type="entry name" value="zf-C2H2_AcuF"/>
    <property type="match status" value="1"/>
</dbReference>
<dbReference type="SMART" id="SM00355">
    <property type="entry name" value="ZnF_C2H2"/>
    <property type="match status" value="2"/>
</dbReference>
<feature type="region of interest" description="Disordered" evidence="2">
    <location>
        <begin position="770"/>
        <end position="796"/>
    </location>
</feature>
<dbReference type="SUPFAM" id="SSF52540">
    <property type="entry name" value="P-loop containing nucleoside triphosphate hydrolases"/>
    <property type="match status" value="1"/>
</dbReference>
<evidence type="ECO:0000313" key="5">
    <source>
        <dbReference type="Proteomes" id="UP000800200"/>
    </source>
</evidence>
<name>A0A6A6EVD1_9PEZI</name>
<dbReference type="AlphaFoldDB" id="A0A6A6EVD1"/>
<sequence length="824" mass="93189">MVVSVLERCRACITTLKTIVSTLSDPDRQKGRVHHNQVNDELERFSLWMGNIGALHRPESSMSLESRLREADDVLIHILELLDDMNEVAGELMEIVSGEREGETASAPHDDGDDEDQSEETELLEEFGVCVTRLFRVSGLIRQAAPTDLFAKALSLNRYRFNDQFDIAHVGEKYPKLATEELAWLQKRLGRAITQRRHYLSYIQDHHEKLEGMLTHEGTPEPVAPKSQAPTKHLLAMKLLPDSSSQPSTFFTKASSLTPGHITPQVLAVEKESDPENDARSYTAISRSIDGDLDSSTTIRIPKLDELRTGSKKEVECPFCFRMKRFKNERLWRRHVFSDLRSYVCTFPDCDAPYFRDINEWFRHEMQSHRVSYTCRFCQSKTFQLKERYLAHVRKQHPDIIKDGEEQPVLDIARKPLDQIPAHECPCCSEWVDRIKERAAVPSMPSDVSNHILSVIPTVFKRHLASHLEQLALFAIPIGSTIEGDVDSNVAIEQEVRDESVRTLEAKEVFIAVMGQTGAGKSSFINWVTGANLVEGESLSSCTQEVQSASTIIDGRTVTLIDTPGFDDSSRSDGEILNLIATYLRHSYNRNELLSGVIYLHRITDNRIGHTGRRTMTVLQRMCGADNFQNIALVTTMWDKLVDPKDGERHEKELETKGEFWAHMISKKAKVSRHYGKKETALKIVKQIIPKPPVPLTIQAELSLESANVAGTAAGKVITGYLLEQKKHIQENHEFIRLPIAPEKMTERIDQDISYMKIPIEDLLAQAREAQTESKDGGATVTGGVTEDKGAAETSNKLPSRRTFLGNLIDMIRWMDLKYSQPRL</sequence>
<dbReference type="Pfam" id="PF04548">
    <property type="entry name" value="AIG1"/>
    <property type="match status" value="1"/>
</dbReference>
<feature type="compositionally biased region" description="Acidic residues" evidence="2">
    <location>
        <begin position="111"/>
        <end position="121"/>
    </location>
</feature>
<evidence type="ECO:0000256" key="2">
    <source>
        <dbReference type="SAM" id="MobiDB-lite"/>
    </source>
</evidence>
<dbReference type="InterPro" id="IPR058925">
    <property type="entry name" value="zf-C2H2_AcuF"/>
</dbReference>
<dbReference type="InterPro" id="IPR006703">
    <property type="entry name" value="G_AIG1"/>
</dbReference>
<reference evidence="4" key="1">
    <citation type="journal article" date="2020" name="Stud. Mycol.">
        <title>101 Dothideomycetes genomes: a test case for predicting lifestyles and emergence of pathogens.</title>
        <authorList>
            <person name="Haridas S."/>
            <person name="Albert R."/>
            <person name="Binder M."/>
            <person name="Bloem J."/>
            <person name="Labutti K."/>
            <person name="Salamov A."/>
            <person name="Andreopoulos B."/>
            <person name="Baker S."/>
            <person name="Barry K."/>
            <person name="Bills G."/>
            <person name="Bluhm B."/>
            <person name="Cannon C."/>
            <person name="Castanera R."/>
            <person name="Culley D."/>
            <person name="Daum C."/>
            <person name="Ezra D."/>
            <person name="Gonzalez J."/>
            <person name="Henrissat B."/>
            <person name="Kuo A."/>
            <person name="Liang C."/>
            <person name="Lipzen A."/>
            <person name="Lutzoni F."/>
            <person name="Magnuson J."/>
            <person name="Mondo S."/>
            <person name="Nolan M."/>
            <person name="Ohm R."/>
            <person name="Pangilinan J."/>
            <person name="Park H.-J."/>
            <person name="Ramirez L."/>
            <person name="Alfaro M."/>
            <person name="Sun H."/>
            <person name="Tritt A."/>
            <person name="Yoshinaga Y."/>
            <person name="Zwiers L.-H."/>
            <person name="Turgeon B."/>
            <person name="Goodwin S."/>
            <person name="Spatafora J."/>
            <person name="Crous P."/>
            <person name="Grigoriev I."/>
        </authorList>
    </citation>
    <scope>NUCLEOTIDE SEQUENCE</scope>
    <source>
        <strain evidence="4">CBS 207.26</strain>
    </source>
</reference>